<feature type="modified residue" description="N6-(pyridoxal phosphate)lysine" evidence="4">
    <location>
        <position position="54"/>
    </location>
</feature>
<dbReference type="PANTHER" id="PTHR43727:SF2">
    <property type="entry name" value="GROUP IV DECARBOXYLASE"/>
    <property type="match status" value="1"/>
</dbReference>
<evidence type="ECO:0000256" key="5">
    <source>
        <dbReference type="RuleBase" id="RU003737"/>
    </source>
</evidence>
<dbReference type="PROSITE" id="PS00878">
    <property type="entry name" value="ODR_DC_2_1"/>
    <property type="match status" value="1"/>
</dbReference>
<organism evidence="8 9">
    <name type="scientific">Desulfonema limicola</name>
    <dbReference type="NCBI Taxonomy" id="45656"/>
    <lineage>
        <taxon>Bacteria</taxon>
        <taxon>Pseudomonadati</taxon>
        <taxon>Thermodesulfobacteriota</taxon>
        <taxon>Desulfobacteria</taxon>
        <taxon>Desulfobacterales</taxon>
        <taxon>Desulfococcaceae</taxon>
        <taxon>Desulfonema</taxon>
    </lineage>
</organism>
<dbReference type="Gene3D" id="3.20.20.10">
    <property type="entry name" value="Alanine racemase"/>
    <property type="match status" value="1"/>
</dbReference>
<dbReference type="InterPro" id="IPR029066">
    <property type="entry name" value="PLP-binding_barrel"/>
</dbReference>
<dbReference type="Pfam" id="PF00278">
    <property type="entry name" value="Orn_DAP_Arg_deC"/>
    <property type="match status" value="1"/>
</dbReference>
<dbReference type="Proteomes" id="UP000663720">
    <property type="component" value="Chromosome"/>
</dbReference>
<dbReference type="AlphaFoldDB" id="A0A975GED7"/>
<keyword evidence="3" id="KW-0456">Lyase</keyword>
<evidence type="ECO:0000256" key="4">
    <source>
        <dbReference type="PIRSR" id="PIRSR600183-50"/>
    </source>
</evidence>
<dbReference type="InterPro" id="IPR022653">
    <property type="entry name" value="De-COase2_pyr-phos_BS"/>
</dbReference>
<feature type="domain" description="Orn/DAP/Arg decarboxylase 2 C-terminal" evidence="6">
    <location>
        <begin position="295"/>
        <end position="382"/>
    </location>
</feature>
<proteinExistence type="inferred from homology"/>
<protein>
    <submittedName>
        <fullName evidence="8">Diaminopimelate decarboxylase</fullName>
    </submittedName>
</protein>
<dbReference type="GO" id="GO:0009089">
    <property type="term" value="P:lysine biosynthetic process via diaminopimelate"/>
    <property type="evidence" value="ECO:0007669"/>
    <property type="project" value="TreeGrafter"/>
</dbReference>
<keyword evidence="9" id="KW-1185">Reference proteome</keyword>
<accession>A0A975GED7</accession>
<evidence type="ECO:0000256" key="2">
    <source>
        <dbReference type="ARBA" id="ARBA00022898"/>
    </source>
</evidence>
<evidence type="ECO:0000259" key="7">
    <source>
        <dbReference type="Pfam" id="PF02784"/>
    </source>
</evidence>
<sequence length="402" mass="45786">MAFIKRAPEFLDICSINELPLYIIEKKILEERAKTFISAFKNQVDDIHVFYALKSNNCPDIAKILIKSGLGLDVSGGPELLSALRLGSKNIIFSGPGKTDKEIEMVIENHDKVTLLIDSFGELERAAKAAEKYKIQIRAGVRLTTQENGLWRKFGILVSDLKDFFQKSFEYDYINLRGIQFHTSWNLNPKAQTDFIVRLGEHIKTLNPEYRKKIEFIDIGGGYWPAAGEWLQWNGIPAGQISKILVPEFQPENQYFHFASEPVENFAYKIGQALKKHIFPYVKCKIYTEPGRWLCNDAMHIFLTVIDKKAQDMVITDGGTNIMGWERYESDYCPVINLTCPSETEKKCHIFGSLCTPHDIWGFGYFGTSIEPGDILMIPNQGAYTYSLQQNFIKQAAQVVVI</sequence>
<dbReference type="Pfam" id="PF02784">
    <property type="entry name" value="Orn_Arg_deC_N"/>
    <property type="match status" value="1"/>
</dbReference>
<dbReference type="GO" id="GO:0008836">
    <property type="term" value="F:diaminopimelate decarboxylase activity"/>
    <property type="evidence" value="ECO:0007669"/>
    <property type="project" value="TreeGrafter"/>
</dbReference>
<dbReference type="EMBL" id="CP061799">
    <property type="protein sequence ID" value="QTA78103.1"/>
    <property type="molecule type" value="Genomic_DNA"/>
</dbReference>
<dbReference type="InterPro" id="IPR009006">
    <property type="entry name" value="Ala_racemase/Decarboxylase_C"/>
</dbReference>
<dbReference type="SUPFAM" id="SSF51419">
    <property type="entry name" value="PLP-binding barrel"/>
    <property type="match status" value="1"/>
</dbReference>
<evidence type="ECO:0000259" key="6">
    <source>
        <dbReference type="Pfam" id="PF00278"/>
    </source>
</evidence>
<evidence type="ECO:0000313" key="8">
    <source>
        <dbReference type="EMBL" id="QTA78103.1"/>
    </source>
</evidence>
<reference evidence="8" key="1">
    <citation type="journal article" date="2021" name="Microb. Physiol.">
        <title>Proteogenomic Insights into the Physiology of Marine, Sulfate-Reducing, Filamentous Desulfonema limicola and Desulfonema magnum.</title>
        <authorList>
            <person name="Schnaars V."/>
            <person name="Wohlbrand L."/>
            <person name="Scheve S."/>
            <person name="Hinrichs C."/>
            <person name="Reinhardt R."/>
            <person name="Rabus R."/>
        </authorList>
    </citation>
    <scope>NUCLEOTIDE SEQUENCE</scope>
    <source>
        <strain evidence="8">5ac10</strain>
    </source>
</reference>
<feature type="domain" description="Orn/DAP/Arg decarboxylase 2 N-terminal" evidence="7">
    <location>
        <begin position="37"/>
        <end position="294"/>
    </location>
</feature>
<gene>
    <name evidence="8" type="primary">lysA1</name>
    <name evidence="8" type="ORF">dnl_03150</name>
</gene>
<comment type="similarity">
    <text evidence="5">Belongs to the Orn/Lys/Arg decarboxylase class-II family.</text>
</comment>
<dbReference type="PANTHER" id="PTHR43727">
    <property type="entry name" value="DIAMINOPIMELATE DECARBOXYLASE"/>
    <property type="match status" value="1"/>
</dbReference>
<feature type="active site" description="Proton donor" evidence="4">
    <location>
        <position position="355"/>
    </location>
</feature>
<dbReference type="PRINTS" id="PR01179">
    <property type="entry name" value="ODADCRBXLASE"/>
</dbReference>
<dbReference type="InterPro" id="IPR022644">
    <property type="entry name" value="De-COase2_N"/>
</dbReference>
<keyword evidence="2 4" id="KW-0663">Pyridoxal phosphate</keyword>
<dbReference type="InterPro" id="IPR022643">
    <property type="entry name" value="De-COase2_C"/>
</dbReference>
<dbReference type="SUPFAM" id="SSF50621">
    <property type="entry name" value="Alanine racemase C-terminal domain-like"/>
    <property type="match status" value="1"/>
</dbReference>
<name>A0A975GED7_9BACT</name>
<dbReference type="InterPro" id="IPR000183">
    <property type="entry name" value="Orn/DAP/Arg_de-COase"/>
</dbReference>
<evidence type="ECO:0000256" key="3">
    <source>
        <dbReference type="ARBA" id="ARBA00023239"/>
    </source>
</evidence>
<dbReference type="Gene3D" id="2.40.37.10">
    <property type="entry name" value="Lyase, Ornithine Decarboxylase, Chain A, domain 1"/>
    <property type="match status" value="1"/>
</dbReference>
<dbReference type="KEGG" id="dli:dnl_03150"/>
<evidence type="ECO:0000313" key="9">
    <source>
        <dbReference type="Proteomes" id="UP000663720"/>
    </source>
</evidence>
<evidence type="ECO:0000256" key="1">
    <source>
        <dbReference type="ARBA" id="ARBA00001933"/>
    </source>
</evidence>
<comment type="cofactor">
    <cofactor evidence="1 4">
        <name>pyridoxal 5'-phosphate</name>
        <dbReference type="ChEBI" id="CHEBI:597326"/>
    </cofactor>
</comment>